<evidence type="ECO:0000256" key="3">
    <source>
        <dbReference type="ARBA" id="ARBA00022598"/>
    </source>
</evidence>
<sequence>MVDYPLTPFHLQILERAVQYGEAVALTDDDGDVSFREIYELSFQFATLLDSNGLRKGESILVVLPNSRWYPVLFLGAALIGCPLSGINQDSTADEISYYADQSGAVAAVCTEGNFTRIKGILKVLKIFVFCSEEKYHQFSDAVSLPRYLPLWDSSLPSLFDGIHHEPDDTLLMPFSSGTGGKPRCVMLTHRNYSAATAILKMALFDQLVVESQRKTIALLPFYHASGFWALLYCLLEGCHSIILESFHPISMLEIIHKYKVDTLNVVPSILSFLCRMNTDCYDLSSVRTVLCGSSPLGKELCSCFLEKFPSVQNLIQGFGMTEVVVLSHITPLGLIDEKHLGSCGKLLPGFEAELRDENGDVINRPNCPGELFLKSPTVMSGYYESDEAAEAFHDGWLRTGDVLYYDEDGYYYVVDRVKDLIKVNGMQVSPSELEDIILMDPWVREVAVIGIEHPKSGQVPKAFVVLGEGVNRDVAKNRIISIVKARLAPYKQLRGGIEIVEMLPKTSSGKIKRCELRASMK</sequence>
<reference evidence="8" key="1">
    <citation type="submission" date="2020-12" db="UniProtKB">
        <authorList>
            <consortium name="WormBaseParasite"/>
        </authorList>
    </citation>
    <scope>IDENTIFICATION</scope>
    <source>
        <strain evidence="8">MHco3</strain>
    </source>
</reference>
<dbReference type="Proteomes" id="UP000025227">
    <property type="component" value="Unplaced"/>
</dbReference>
<feature type="domain" description="AMP-dependent synthetase/ligase" evidence="5">
    <location>
        <begin position="15"/>
        <end position="384"/>
    </location>
</feature>
<proteinExistence type="inferred from homology"/>
<evidence type="ECO:0000256" key="2">
    <source>
        <dbReference type="ARBA" id="ARBA00006432"/>
    </source>
</evidence>
<dbReference type="AlphaFoldDB" id="A0A7I4YAM4"/>
<dbReference type="OrthoDB" id="10253869at2759"/>
<evidence type="ECO:0000313" key="7">
    <source>
        <dbReference type="Proteomes" id="UP000025227"/>
    </source>
</evidence>
<dbReference type="OMA" id="ERIMAWC"/>
<dbReference type="GO" id="GO:0016405">
    <property type="term" value="F:CoA-ligase activity"/>
    <property type="evidence" value="ECO:0007669"/>
    <property type="project" value="TreeGrafter"/>
</dbReference>
<dbReference type="InterPro" id="IPR000873">
    <property type="entry name" value="AMP-dep_synth/lig_dom"/>
</dbReference>
<keyword evidence="4" id="KW-0576">Peroxisome</keyword>
<comment type="subcellular location">
    <subcellularLocation>
        <location evidence="1">Peroxisome</location>
    </subcellularLocation>
</comment>
<dbReference type="InterPro" id="IPR025110">
    <property type="entry name" value="AMP-bd_C"/>
</dbReference>
<dbReference type="PANTHER" id="PTHR24096">
    <property type="entry name" value="LONG-CHAIN-FATTY-ACID--COA LIGASE"/>
    <property type="match status" value="1"/>
</dbReference>
<dbReference type="InterPro" id="IPR042099">
    <property type="entry name" value="ANL_N_sf"/>
</dbReference>
<accession>A0A7I4YAM4</accession>
<dbReference type="Pfam" id="PF13193">
    <property type="entry name" value="AMP-binding_C"/>
    <property type="match status" value="1"/>
</dbReference>
<dbReference type="PANTHER" id="PTHR24096:SF149">
    <property type="entry name" value="AMP-BINDING DOMAIN-CONTAINING PROTEIN-RELATED"/>
    <property type="match status" value="1"/>
</dbReference>
<dbReference type="Gene3D" id="3.30.300.30">
    <property type="match status" value="1"/>
</dbReference>
<dbReference type="Pfam" id="PF00501">
    <property type="entry name" value="AMP-binding"/>
    <property type="match status" value="1"/>
</dbReference>
<evidence type="ECO:0000256" key="4">
    <source>
        <dbReference type="ARBA" id="ARBA00023140"/>
    </source>
</evidence>
<dbReference type="WBParaSite" id="HCON_00067920-00001">
    <property type="protein sequence ID" value="HCON_00067920-00001"/>
    <property type="gene ID" value="HCON_00067920"/>
</dbReference>
<name>A0A7I4YAM4_HAECO</name>
<keyword evidence="7" id="KW-1185">Reference proteome</keyword>
<dbReference type="InterPro" id="IPR045851">
    <property type="entry name" value="AMP-bd_C_sf"/>
</dbReference>
<protein>
    <submittedName>
        <fullName evidence="8">AMP-dependent synthetase and ligase domain containing protein</fullName>
    </submittedName>
</protein>
<comment type="similarity">
    <text evidence="2">Belongs to the ATP-dependent AMP-binding enzyme family.</text>
</comment>
<evidence type="ECO:0000313" key="8">
    <source>
        <dbReference type="WBParaSite" id="HCON_00067920-00001"/>
    </source>
</evidence>
<evidence type="ECO:0000259" key="6">
    <source>
        <dbReference type="Pfam" id="PF13193"/>
    </source>
</evidence>
<feature type="domain" description="AMP-binding enzyme C-terminal" evidence="6">
    <location>
        <begin position="433"/>
        <end position="511"/>
    </location>
</feature>
<dbReference type="GO" id="GO:0005777">
    <property type="term" value="C:peroxisome"/>
    <property type="evidence" value="ECO:0007669"/>
    <property type="project" value="UniProtKB-SubCell"/>
</dbReference>
<evidence type="ECO:0000259" key="5">
    <source>
        <dbReference type="Pfam" id="PF00501"/>
    </source>
</evidence>
<evidence type="ECO:0000256" key="1">
    <source>
        <dbReference type="ARBA" id="ARBA00004275"/>
    </source>
</evidence>
<dbReference type="Gene3D" id="3.40.50.12780">
    <property type="entry name" value="N-terminal domain of ligase-like"/>
    <property type="match status" value="1"/>
</dbReference>
<dbReference type="SUPFAM" id="SSF56801">
    <property type="entry name" value="Acetyl-CoA synthetase-like"/>
    <property type="match status" value="1"/>
</dbReference>
<organism evidence="7 8">
    <name type="scientific">Haemonchus contortus</name>
    <name type="common">Barber pole worm</name>
    <dbReference type="NCBI Taxonomy" id="6289"/>
    <lineage>
        <taxon>Eukaryota</taxon>
        <taxon>Metazoa</taxon>
        <taxon>Ecdysozoa</taxon>
        <taxon>Nematoda</taxon>
        <taxon>Chromadorea</taxon>
        <taxon>Rhabditida</taxon>
        <taxon>Rhabditina</taxon>
        <taxon>Rhabditomorpha</taxon>
        <taxon>Strongyloidea</taxon>
        <taxon>Trichostrongylidae</taxon>
        <taxon>Haemonchus</taxon>
    </lineage>
</organism>
<keyword evidence="3" id="KW-0436">Ligase</keyword>